<evidence type="ECO:0000256" key="2">
    <source>
        <dbReference type="ARBA" id="ARBA00011270"/>
    </source>
</evidence>
<evidence type="ECO:0000313" key="11">
    <source>
        <dbReference type="Proteomes" id="UP000002357"/>
    </source>
</evidence>
<evidence type="ECO:0000256" key="4">
    <source>
        <dbReference type="ARBA" id="ARBA00022605"/>
    </source>
</evidence>
<dbReference type="PANTHER" id="PTHR43406">
    <property type="entry name" value="TRYPTOPHAN SYNTHASE, ALPHA CHAIN"/>
    <property type="match status" value="1"/>
</dbReference>
<dbReference type="InterPro" id="IPR013785">
    <property type="entry name" value="Aldolase_TIM"/>
</dbReference>
<dbReference type="AlphaFoldDB" id="B5H1H3"/>
<dbReference type="SUPFAM" id="SSF51366">
    <property type="entry name" value="Ribulose-phoshate binding barrel"/>
    <property type="match status" value="1"/>
</dbReference>
<geneLocation type="plasmid" evidence="10 11">
    <name>pSCL4</name>
</geneLocation>
<evidence type="ECO:0000256" key="5">
    <source>
        <dbReference type="ARBA" id="ARBA00022822"/>
    </source>
</evidence>
<evidence type="ECO:0000256" key="9">
    <source>
        <dbReference type="RuleBase" id="RU003662"/>
    </source>
</evidence>
<comment type="pathway">
    <text evidence="1">Amino-acid biosynthesis; L-tryptophan biosynthesis; L-tryptophan from chorismate: step 5/5.</text>
</comment>
<evidence type="ECO:0000256" key="7">
    <source>
        <dbReference type="ARBA" id="ARBA00023239"/>
    </source>
</evidence>
<name>B5H1H3_STRCL</name>
<evidence type="ECO:0000256" key="8">
    <source>
        <dbReference type="ARBA" id="ARBA00049047"/>
    </source>
</evidence>
<evidence type="ECO:0000256" key="3">
    <source>
        <dbReference type="ARBA" id="ARBA00012043"/>
    </source>
</evidence>
<keyword evidence="4" id="KW-0028">Amino-acid biosynthesis</keyword>
<dbReference type="UniPathway" id="UPA00035">
    <property type="reaction ID" value="UER00044"/>
</dbReference>
<dbReference type="GO" id="GO:0005829">
    <property type="term" value="C:cytosol"/>
    <property type="evidence" value="ECO:0007669"/>
    <property type="project" value="TreeGrafter"/>
</dbReference>
<keyword evidence="7 10" id="KW-0456">Lyase</keyword>
<dbReference type="InterPro" id="IPR011060">
    <property type="entry name" value="RibuloseP-bd_barrel"/>
</dbReference>
<dbReference type="Gene3D" id="3.20.20.70">
    <property type="entry name" value="Aldolase class I"/>
    <property type="match status" value="1"/>
</dbReference>
<dbReference type="Proteomes" id="UP000002357">
    <property type="component" value="Plasmid pSCL4"/>
</dbReference>
<dbReference type="InterPro" id="IPR002028">
    <property type="entry name" value="Trp_synthase_suA"/>
</dbReference>
<dbReference type="OrthoDB" id="5146712at2"/>
<dbReference type="EC" id="4.2.1.20" evidence="3"/>
<accession>B5H1H3</accession>
<evidence type="ECO:0000256" key="6">
    <source>
        <dbReference type="ARBA" id="ARBA00023141"/>
    </source>
</evidence>
<dbReference type="RefSeq" id="WP_003958112.1">
    <property type="nucleotide sequence ID" value="NZ_CM000914.1"/>
</dbReference>
<gene>
    <name evidence="10" type="ORF">SCLAV_p1298</name>
</gene>
<dbReference type="EMBL" id="CM000914">
    <property type="protein sequence ID" value="EFG04784.2"/>
    <property type="molecule type" value="Genomic_DNA"/>
</dbReference>
<keyword evidence="6" id="KW-0057">Aromatic amino acid biosynthesis</keyword>
<evidence type="ECO:0000313" key="10">
    <source>
        <dbReference type="EMBL" id="EFG04784.2"/>
    </source>
</evidence>
<protein>
    <recommendedName>
        <fullName evidence="3">tryptophan synthase</fullName>
        <ecNumber evidence="3">4.2.1.20</ecNumber>
    </recommendedName>
</protein>
<dbReference type="NCBIfam" id="TIGR00262">
    <property type="entry name" value="trpA"/>
    <property type="match status" value="1"/>
</dbReference>
<dbReference type="eggNOG" id="COG0159">
    <property type="taxonomic scope" value="Bacteria"/>
</dbReference>
<keyword evidence="10" id="KW-0614">Plasmid</keyword>
<keyword evidence="11" id="KW-1185">Reference proteome</keyword>
<comment type="catalytic activity">
    <reaction evidence="8">
        <text>(1S,2R)-1-C-(indol-3-yl)glycerol 3-phosphate + L-serine = D-glyceraldehyde 3-phosphate + L-tryptophan + H2O</text>
        <dbReference type="Rhea" id="RHEA:10532"/>
        <dbReference type="ChEBI" id="CHEBI:15377"/>
        <dbReference type="ChEBI" id="CHEBI:33384"/>
        <dbReference type="ChEBI" id="CHEBI:57912"/>
        <dbReference type="ChEBI" id="CHEBI:58866"/>
        <dbReference type="ChEBI" id="CHEBI:59776"/>
        <dbReference type="EC" id="4.2.1.20"/>
    </reaction>
</comment>
<organism evidence="10 11">
    <name type="scientific">Streptomyces clavuligerus</name>
    <dbReference type="NCBI Taxonomy" id="1901"/>
    <lineage>
        <taxon>Bacteria</taxon>
        <taxon>Bacillati</taxon>
        <taxon>Actinomycetota</taxon>
        <taxon>Actinomycetes</taxon>
        <taxon>Kitasatosporales</taxon>
        <taxon>Streptomycetaceae</taxon>
        <taxon>Streptomyces</taxon>
    </lineage>
</organism>
<proteinExistence type="inferred from homology"/>
<comment type="similarity">
    <text evidence="9">Belongs to the TrpA family.</text>
</comment>
<dbReference type="GeneID" id="93734374"/>
<keyword evidence="5" id="KW-0822">Tryptophan biosynthesis</keyword>
<dbReference type="CDD" id="cd04724">
    <property type="entry name" value="Tryptophan_synthase_alpha"/>
    <property type="match status" value="1"/>
</dbReference>
<sequence length="266" mass="27917">MSGFFAHRPPDRPGLALFLNAGDPPLPVLADLVRMLDDRRVDCLELAVPFPDSVTDGPVVRRSAGRALAEGTGLDEVLRFVGSVRPRLRHLRIALLADWSHTVKPLPSLGDFVQRVAGSGADGLLLHGLPPRLRTEYGEAVRRAGLPRVATCYTASTAAVRAGAAADASAYVYLVAHYGRSGSALGTDLRGLAAAVAELRRTAAVPVAVGFGVRSRADIARLHRLGADAAVVGSAGVARIERALTEGADVVEAFHTFVQALSPDSP</sequence>
<dbReference type="Pfam" id="PF00290">
    <property type="entry name" value="Trp_syntA"/>
    <property type="match status" value="1"/>
</dbReference>
<dbReference type="GO" id="GO:0004834">
    <property type="term" value="F:tryptophan synthase activity"/>
    <property type="evidence" value="ECO:0007669"/>
    <property type="project" value="UniProtKB-EC"/>
</dbReference>
<evidence type="ECO:0000256" key="1">
    <source>
        <dbReference type="ARBA" id="ARBA00004733"/>
    </source>
</evidence>
<reference evidence="10 11" key="1">
    <citation type="journal article" date="2010" name="Genome Biol. Evol.">
        <title>The sequence of a 1.8-mb bacterial linear plasmid reveals a rich evolutionary reservoir of secondary metabolic pathways.</title>
        <authorList>
            <person name="Medema M.H."/>
            <person name="Trefzer A."/>
            <person name="Kovalchuk A."/>
            <person name="van den Berg M."/>
            <person name="Mueller U."/>
            <person name="Heijne W."/>
            <person name="Wu L."/>
            <person name="Alam M.T."/>
            <person name="Ronning C.M."/>
            <person name="Nierman W.C."/>
            <person name="Bovenberg R.A.L."/>
            <person name="Breitling R."/>
            <person name="Takano E."/>
        </authorList>
    </citation>
    <scope>NUCLEOTIDE SEQUENCE [LARGE SCALE GENOMIC DNA]</scope>
    <source>
        <strain evidence="11">ATCC 27064 / DSM 738 / JCM 4710 / NBRC 13307 / NCIMB 12785 / NRRL 3585 / VKM Ac-602</strain>
        <plasmid evidence="10">pSCL4</plasmid>
    </source>
</reference>
<comment type="subunit">
    <text evidence="2">Tetramer of two alpha and two beta chains.</text>
</comment>
<dbReference type="PANTHER" id="PTHR43406:SF1">
    <property type="entry name" value="TRYPTOPHAN SYNTHASE ALPHA CHAIN, CHLOROPLASTIC"/>
    <property type="match status" value="1"/>
</dbReference>